<evidence type="ECO:0000313" key="2">
    <source>
        <dbReference type="EMBL" id="SHM76738.1"/>
    </source>
</evidence>
<dbReference type="Proteomes" id="UP000184184">
    <property type="component" value="Unassembled WGS sequence"/>
</dbReference>
<reference evidence="2 3" key="1">
    <citation type="submission" date="2016-11" db="EMBL/GenBank/DDBJ databases">
        <authorList>
            <person name="Jaros S."/>
            <person name="Januszkiewicz K."/>
            <person name="Wedrychowicz H."/>
        </authorList>
    </citation>
    <scope>NUCLEOTIDE SEQUENCE [LARGE SCALE GENOMIC DNA]</scope>
    <source>
        <strain evidence="2 3">CGMCC 1.10681</strain>
    </source>
</reference>
<dbReference type="AlphaFoldDB" id="A0A1M7LF30"/>
<feature type="transmembrane region" description="Helical" evidence="1">
    <location>
        <begin position="81"/>
        <end position="102"/>
    </location>
</feature>
<evidence type="ECO:0000256" key="1">
    <source>
        <dbReference type="SAM" id="Phobius"/>
    </source>
</evidence>
<keyword evidence="1" id="KW-1133">Transmembrane helix</keyword>
<keyword evidence="1" id="KW-0812">Transmembrane</keyword>
<feature type="transmembrane region" description="Helical" evidence="1">
    <location>
        <begin position="12"/>
        <end position="37"/>
    </location>
</feature>
<dbReference type="EMBL" id="FRCZ01000001">
    <property type="protein sequence ID" value="SHM76738.1"/>
    <property type="molecule type" value="Genomic_DNA"/>
</dbReference>
<keyword evidence="1" id="KW-0472">Membrane</keyword>
<organism evidence="2 3">
    <name type="scientific">Gracilibacillus kekensis</name>
    <dbReference type="NCBI Taxonomy" id="1027249"/>
    <lineage>
        <taxon>Bacteria</taxon>
        <taxon>Bacillati</taxon>
        <taxon>Bacillota</taxon>
        <taxon>Bacilli</taxon>
        <taxon>Bacillales</taxon>
        <taxon>Bacillaceae</taxon>
        <taxon>Gracilibacillus</taxon>
    </lineage>
</organism>
<proteinExistence type="predicted"/>
<evidence type="ECO:0000313" key="3">
    <source>
        <dbReference type="Proteomes" id="UP000184184"/>
    </source>
</evidence>
<keyword evidence="3" id="KW-1185">Reference proteome</keyword>
<feature type="transmembrane region" description="Helical" evidence="1">
    <location>
        <begin position="49"/>
        <end position="69"/>
    </location>
</feature>
<dbReference type="RefSeq" id="WP_073200277.1">
    <property type="nucleotide sequence ID" value="NZ_FRCZ01000001.1"/>
</dbReference>
<protein>
    <recommendedName>
        <fullName evidence="4">DUF4328 domain-containing protein</fullName>
    </recommendedName>
</protein>
<sequence>MKLNSKSIGKILSVFLWGVIILNGVGLINTYLFAFHYNIYLNIMTFDHFINIFLGVSFLILVILYLIWLYKIHIDLNHFSIQYPISPLAAVLRVIIPIYNLWGMWNVYSTMAKQLDLRFDTNTLANQLRLFIPFYYFLNIISRGVSSSLSNSTSIGVWLASYTVDLVLVIFYLLMVKTITKALQIIAGESVGKTNEIELKPNEQAKKETV</sequence>
<evidence type="ECO:0008006" key="4">
    <source>
        <dbReference type="Google" id="ProtNLM"/>
    </source>
</evidence>
<gene>
    <name evidence="2" type="ORF">SAMN05216179_1056</name>
</gene>
<feature type="transmembrane region" description="Helical" evidence="1">
    <location>
        <begin position="155"/>
        <end position="175"/>
    </location>
</feature>
<name>A0A1M7LF30_9BACI</name>
<dbReference type="OrthoDB" id="485492at2"/>
<accession>A0A1M7LF30</accession>